<sequence length="120" mass="13506">MKNLSALLLLLTICMSCASSQNSMDGMVGKTKQNFIKTWGPAVRVLNNDQEGEILIYADQVYVKSENNSFEMAHSNYWNYTFVYVNKEGKIASYRKEKQVFPPQQISAGDLIKSNAISAK</sequence>
<reference evidence="2 3" key="1">
    <citation type="submission" date="2014-07" db="EMBL/GenBank/DDBJ databases">
        <title>Genome of Flavobacterium reichenbachii LMG 25512.</title>
        <authorList>
            <person name="Stropko S.J."/>
            <person name="Pipes S.E."/>
            <person name="Newman J.D."/>
        </authorList>
    </citation>
    <scope>NUCLEOTIDE SEQUENCE [LARGE SCALE GENOMIC DNA]</scope>
    <source>
        <strain evidence="2 3">LMG 25512</strain>
    </source>
</reference>
<evidence type="ECO:0000313" key="3">
    <source>
        <dbReference type="Proteomes" id="UP000028715"/>
    </source>
</evidence>
<evidence type="ECO:0000313" key="2">
    <source>
        <dbReference type="EMBL" id="KFF06227.1"/>
    </source>
</evidence>
<organism evidence="2 3">
    <name type="scientific">Flavobacterium reichenbachii</name>
    <dbReference type="NCBI Taxonomy" id="362418"/>
    <lineage>
        <taxon>Bacteria</taxon>
        <taxon>Pseudomonadati</taxon>
        <taxon>Bacteroidota</taxon>
        <taxon>Flavobacteriia</taxon>
        <taxon>Flavobacteriales</taxon>
        <taxon>Flavobacteriaceae</taxon>
        <taxon>Flavobacterium</taxon>
    </lineage>
</organism>
<feature type="signal peptide" evidence="1">
    <location>
        <begin position="1"/>
        <end position="18"/>
    </location>
</feature>
<comment type="caution">
    <text evidence="2">The sequence shown here is derived from an EMBL/GenBank/DDBJ whole genome shotgun (WGS) entry which is preliminary data.</text>
</comment>
<accession>A0A085ZP63</accession>
<dbReference type="eggNOG" id="ENOG5030YPJ">
    <property type="taxonomic scope" value="Bacteria"/>
</dbReference>
<dbReference type="RefSeq" id="WP_035684411.1">
    <property type="nucleotide sequence ID" value="NZ_JPRL01000001.1"/>
</dbReference>
<dbReference type="Proteomes" id="UP000028715">
    <property type="component" value="Unassembled WGS sequence"/>
</dbReference>
<protein>
    <recommendedName>
        <fullName evidence="4">Lipoprotein</fullName>
    </recommendedName>
</protein>
<evidence type="ECO:0008006" key="4">
    <source>
        <dbReference type="Google" id="ProtNLM"/>
    </source>
</evidence>
<keyword evidence="3" id="KW-1185">Reference proteome</keyword>
<proteinExistence type="predicted"/>
<gene>
    <name evidence="2" type="ORF">IW19_12100</name>
</gene>
<keyword evidence="1" id="KW-0732">Signal</keyword>
<dbReference type="OrthoDB" id="1375362at2"/>
<feature type="chain" id="PRO_5001801386" description="Lipoprotein" evidence="1">
    <location>
        <begin position="19"/>
        <end position="120"/>
    </location>
</feature>
<dbReference type="STRING" id="362418.IW19_12100"/>
<dbReference type="AlphaFoldDB" id="A0A085ZP63"/>
<dbReference type="EMBL" id="JPRL01000001">
    <property type="protein sequence ID" value="KFF06227.1"/>
    <property type="molecule type" value="Genomic_DNA"/>
</dbReference>
<evidence type="ECO:0000256" key="1">
    <source>
        <dbReference type="SAM" id="SignalP"/>
    </source>
</evidence>
<name>A0A085ZP63_9FLAO</name>